<dbReference type="Proteomes" id="UP000217676">
    <property type="component" value="Chromosome"/>
</dbReference>
<feature type="compositionally biased region" description="Basic and acidic residues" evidence="1">
    <location>
        <begin position="160"/>
        <end position="169"/>
    </location>
</feature>
<accession>A0A160NZL4</accession>
<protein>
    <recommendedName>
        <fullName evidence="4">Lipoprotein</fullName>
    </recommendedName>
</protein>
<evidence type="ECO:0000313" key="2">
    <source>
        <dbReference type="EMBL" id="BAU84449.1"/>
    </source>
</evidence>
<proteinExistence type="predicted"/>
<gene>
    <name evidence="2" type="ORF">SLA_3541</name>
</gene>
<dbReference type="PROSITE" id="PS51257">
    <property type="entry name" value="PROKAR_LIPOPROTEIN"/>
    <property type="match status" value="1"/>
</dbReference>
<organism evidence="2 3">
    <name type="scientific">Streptomyces laurentii</name>
    <dbReference type="NCBI Taxonomy" id="39478"/>
    <lineage>
        <taxon>Bacteria</taxon>
        <taxon>Bacillati</taxon>
        <taxon>Actinomycetota</taxon>
        <taxon>Actinomycetes</taxon>
        <taxon>Kitasatosporales</taxon>
        <taxon>Streptomycetaceae</taxon>
        <taxon>Streptomyces</taxon>
    </lineage>
</organism>
<evidence type="ECO:0000256" key="1">
    <source>
        <dbReference type="SAM" id="MobiDB-lite"/>
    </source>
</evidence>
<reference evidence="2 3" key="1">
    <citation type="journal article" date="2016" name="Genome Announc.">
        <title>Complete Genome Sequence of Thiostrepton-Producing Streptomyces laurentii ATCC 31255.</title>
        <authorList>
            <person name="Doi K."/>
            <person name="Fujino Y."/>
            <person name="Nagayoshi Y."/>
            <person name="Ohshima T."/>
            <person name="Ogata S."/>
        </authorList>
    </citation>
    <scope>NUCLEOTIDE SEQUENCE [LARGE SCALE GENOMIC DNA]</scope>
    <source>
        <strain evidence="2 3">ATCC 31255</strain>
    </source>
</reference>
<feature type="region of interest" description="Disordered" evidence="1">
    <location>
        <begin position="148"/>
        <end position="188"/>
    </location>
</feature>
<dbReference type="AlphaFoldDB" id="A0A160NZL4"/>
<name>A0A160NZL4_STRLU</name>
<evidence type="ECO:0008006" key="4">
    <source>
        <dbReference type="Google" id="ProtNLM"/>
    </source>
</evidence>
<keyword evidence="3" id="KW-1185">Reference proteome</keyword>
<sequence length="188" mass="20017">MTSDAFRISAVLATATVTVLASTACGPDKPAAVTPKAVRHSELVGRWDGERECGAPLPVFRLRDDYTFSAEDYPVEWDGPVPDAQLTRRSAGGTWHAVDKDAGLPPYLVLRFDDEPGIESLPFTVDHGRLRADGSVTAGGGDPYVHACHYTRTSTDPESDGSRREEDGLPRPAGGQAGESVGVGRVRA</sequence>
<dbReference type="KEGG" id="slau:SLA_3541"/>
<dbReference type="EMBL" id="AP017424">
    <property type="protein sequence ID" value="BAU84449.1"/>
    <property type="molecule type" value="Genomic_DNA"/>
</dbReference>
<evidence type="ECO:0000313" key="3">
    <source>
        <dbReference type="Proteomes" id="UP000217676"/>
    </source>
</evidence>